<dbReference type="GO" id="GO:0003723">
    <property type="term" value="F:RNA binding"/>
    <property type="evidence" value="ECO:0007669"/>
    <property type="project" value="InterPro"/>
</dbReference>
<keyword evidence="10" id="KW-1185">Reference proteome</keyword>
<dbReference type="GO" id="GO:0009507">
    <property type="term" value="C:chloroplast"/>
    <property type="evidence" value="ECO:0007669"/>
    <property type="project" value="UniProtKB-SubCell"/>
</dbReference>
<dbReference type="FunFam" id="1.25.40.10:FF:000031">
    <property type="entry name" value="Pentatricopeptide repeat-containing protein mitochondrial"/>
    <property type="match status" value="1"/>
</dbReference>
<feature type="repeat" description="PPR" evidence="7">
    <location>
        <begin position="409"/>
        <end position="443"/>
    </location>
</feature>
<organism evidence="9 10">
    <name type="scientific">Taxus chinensis</name>
    <name type="common">Chinese yew</name>
    <name type="synonym">Taxus wallichiana var. chinensis</name>
    <dbReference type="NCBI Taxonomy" id="29808"/>
    <lineage>
        <taxon>Eukaryota</taxon>
        <taxon>Viridiplantae</taxon>
        <taxon>Streptophyta</taxon>
        <taxon>Embryophyta</taxon>
        <taxon>Tracheophyta</taxon>
        <taxon>Spermatophyta</taxon>
        <taxon>Pinopsida</taxon>
        <taxon>Pinidae</taxon>
        <taxon>Conifers II</taxon>
        <taxon>Cupressales</taxon>
        <taxon>Taxaceae</taxon>
        <taxon>Taxus</taxon>
    </lineage>
</organism>
<evidence type="ECO:0000259" key="8">
    <source>
        <dbReference type="Pfam" id="PF14432"/>
    </source>
</evidence>
<comment type="similarity">
    <text evidence="2">Belongs to the PPR family. PCMP-H subfamily.</text>
</comment>
<keyword evidence="5" id="KW-0677">Repeat</keyword>
<dbReference type="InterPro" id="IPR002885">
    <property type="entry name" value="PPR_rpt"/>
</dbReference>
<reference evidence="9 10" key="1">
    <citation type="journal article" date="2021" name="Nat. Plants">
        <title>The Taxus genome provides insights into paclitaxel biosynthesis.</title>
        <authorList>
            <person name="Xiong X."/>
            <person name="Gou J."/>
            <person name="Liao Q."/>
            <person name="Li Y."/>
            <person name="Zhou Q."/>
            <person name="Bi G."/>
            <person name="Li C."/>
            <person name="Du R."/>
            <person name="Wang X."/>
            <person name="Sun T."/>
            <person name="Guo L."/>
            <person name="Liang H."/>
            <person name="Lu P."/>
            <person name="Wu Y."/>
            <person name="Zhang Z."/>
            <person name="Ro D.K."/>
            <person name="Shang Y."/>
            <person name="Huang S."/>
            <person name="Yan J."/>
        </authorList>
    </citation>
    <scope>NUCLEOTIDE SEQUENCE [LARGE SCALE GENOMIC DNA]</scope>
    <source>
        <strain evidence="9">Ta-2019</strain>
    </source>
</reference>
<dbReference type="AlphaFoldDB" id="A0AA38C0S1"/>
<dbReference type="InterPro" id="IPR032867">
    <property type="entry name" value="DYW_dom"/>
</dbReference>
<feature type="repeat" description="PPR" evidence="7">
    <location>
        <begin position="277"/>
        <end position="307"/>
    </location>
</feature>
<dbReference type="FunFam" id="1.25.40.10:FF:000395">
    <property type="entry name" value="Pentatricopeptide repeat-containing protein chloroplastic"/>
    <property type="match status" value="1"/>
</dbReference>
<keyword evidence="4" id="KW-0934">Plastid</keyword>
<dbReference type="InterPro" id="IPR046848">
    <property type="entry name" value="E_motif"/>
</dbReference>
<feature type="repeat" description="PPR" evidence="7">
    <location>
        <begin position="5"/>
        <end position="39"/>
    </location>
</feature>
<dbReference type="InterPro" id="IPR046849">
    <property type="entry name" value="E2_motif"/>
</dbReference>
<evidence type="ECO:0000256" key="3">
    <source>
        <dbReference type="ARBA" id="ARBA00022528"/>
    </source>
</evidence>
<evidence type="ECO:0000256" key="1">
    <source>
        <dbReference type="ARBA" id="ARBA00004229"/>
    </source>
</evidence>
<comment type="subcellular location">
    <subcellularLocation>
        <location evidence="1">Plastid</location>
        <location evidence="1">Chloroplast</location>
    </subcellularLocation>
</comment>
<evidence type="ECO:0000313" key="9">
    <source>
        <dbReference type="EMBL" id="KAH9287809.1"/>
    </source>
</evidence>
<sequence length="689" mass="76878">MCSRNVFVWNEMMRGYAWNGLEEESLLLYYKMQELGINPNNYTYPILLKACSSLLALQEGRHIHYDIIRNGLESDVYVGAALVDMYSKCGSIEDARELFDKMSERDVVSWNSLIAGYAQNGCANEALRIFRQMQETYVKPSSVTMAIVLPACAQLADLEQGKVIHNMILRCGFESHVAVVTALIDMYAKCGCVQIARQVFDRMPARNAISWTAMIAGYAQNGYGNDSLLLFHQMQLGNITPDFPSIVSVLRGCAHSASLQQGKSIHAYIVQSGFGMDIHVGNSLVAMYAKCGTIEDALRFFDCMPERDVVSWNAMIAGYAQNGHACEALTLYQQMQNQYVKSDVTTMVSVLPSCAHLAALQQGKYIHGYILRNGLELGVSMGNALIDMYAKCGRVEIAHRLFDDMPVRDVVSWNVMIAGYGLHGKSNDALTLFSQLQQEGIKPDHVTFICVLSSCAHAGLVDEGRQYFNSMNRNYCIAPRMEHYICMVDLLGRAGHLDEAQHFIKRMPFKPAAGIWGALLGACRIHCNVDLAERIAAHYLELEPYNMGCYVLLSNIYASAGRWHDAEKVRAVLKDKGLKKNPGLSWIEIKNKVHTFVGGDKSHPQSEKVYSVLDSLIREVKKEGYTPDKSFVNQDVEEEEKENIILTHSEKLAIAFGLIETSSGMPIQITKNLRVCGDCHSAIKFISKI</sequence>
<dbReference type="PANTHER" id="PTHR47926:SF347">
    <property type="entry name" value="PENTATRICOPEPTIDE REPEAT-CONTAINING PROTEIN"/>
    <property type="match status" value="1"/>
</dbReference>
<dbReference type="GO" id="GO:0008270">
    <property type="term" value="F:zinc ion binding"/>
    <property type="evidence" value="ECO:0007669"/>
    <property type="project" value="InterPro"/>
</dbReference>
<evidence type="ECO:0000256" key="6">
    <source>
        <dbReference type="ARBA" id="ARBA00022946"/>
    </source>
</evidence>
<dbReference type="Pfam" id="PF20430">
    <property type="entry name" value="Eplus_motif"/>
    <property type="match status" value="1"/>
</dbReference>
<feature type="repeat" description="PPR" evidence="7">
    <location>
        <begin position="308"/>
        <end position="342"/>
    </location>
</feature>
<dbReference type="PROSITE" id="PS51375">
    <property type="entry name" value="PPR"/>
    <property type="match status" value="7"/>
</dbReference>
<accession>A0AA38C0S1</accession>
<evidence type="ECO:0000256" key="5">
    <source>
        <dbReference type="ARBA" id="ARBA00022737"/>
    </source>
</evidence>
<dbReference type="Proteomes" id="UP000824469">
    <property type="component" value="Unassembled WGS sequence"/>
</dbReference>
<evidence type="ECO:0000313" key="10">
    <source>
        <dbReference type="Proteomes" id="UP000824469"/>
    </source>
</evidence>
<dbReference type="SUPFAM" id="SSF48452">
    <property type="entry name" value="TPR-like"/>
    <property type="match status" value="1"/>
</dbReference>
<proteinExistence type="inferred from homology"/>
<dbReference type="InterPro" id="IPR011990">
    <property type="entry name" value="TPR-like_helical_dom_sf"/>
</dbReference>
<dbReference type="Pfam" id="PF20431">
    <property type="entry name" value="E_motif"/>
    <property type="match status" value="1"/>
</dbReference>
<dbReference type="EMBL" id="JAHRHJ020003813">
    <property type="protein sequence ID" value="KAH9287809.1"/>
    <property type="molecule type" value="Genomic_DNA"/>
</dbReference>
<dbReference type="NCBIfam" id="TIGR00756">
    <property type="entry name" value="PPR"/>
    <property type="match status" value="8"/>
</dbReference>
<feature type="repeat" description="PPR" evidence="7">
    <location>
        <begin position="207"/>
        <end position="241"/>
    </location>
</feature>
<keyword evidence="3" id="KW-0150">Chloroplast</keyword>
<dbReference type="InterPro" id="IPR046960">
    <property type="entry name" value="PPR_At4g14850-like_plant"/>
</dbReference>
<dbReference type="OMA" id="GRCEAYS"/>
<name>A0AA38C0S1_TAXCH</name>
<feature type="repeat" description="PPR" evidence="7">
    <location>
        <begin position="75"/>
        <end position="105"/>
    </location>
</feature>
<evidence type="ECO:0000256" key="4">
    <source>
        <dbReference type="ARBA" id="ARBA00022640"/>
    </source>
</evidence>
<feature type="non-terminal residue" evidence="9">
    <location>
        <position position="689"/>
    </location>
</feature>
<dbReference type="Gene3D" id="1.25.40.10">
    <property type="entry name" value="Tetratricopeptide repeat domain"/>
    <property type="match status" value="6"/>
</dbReference>
<dbReference type="Pfam" id="PF14432">
    <property type="entry name" value="DYW_deaminase"/>
    <property type="match status" value="1"/>
</dbReference>
<keyword evidence="6" id="KW-0809">Transit peptide</keyword>
<gene>
    <name evidence="9" type="ORF">KI387_031926</name>
</gene>
<comment type="caution">
    <text evidence="9">The sequence shown here is derived from an EMBL/GenBank/DDBJ whole genome shotgun (WGS) entry which is preliminary data.</text>
</comment>
<evidence type="ECO:0000256" key="2">
    <source>
        <dbReference type="ARBA" id="ARBA00006643"/>
    </source>
</evidence>
<dbReference type="FunFam" id="1.25.40.10:FF:002148">
    <property type="entry name" value="Pentatricopeptide repeat-containing protein At2g29760, chloroplastic"/>
    <property type="match status" value="1"/>
</dbReference>
<dbReference type="FunFam" id="1.25.40.10:FF:000344">
    <property type="entry name" value="Pentatricopeptide repeat-containing protein"/>
    <property type="match status" value="1"/>
</dbReference>
<dbReference type="GO" id="GO:0009451">
    <property type="term" value="P:RNA modification"/>
    <property type="evidence" value="ECO:0007669"/>
    <property type="project" value="InterPro"/>
</dbReference>
<feature type="domain" description="DYW" evidence="8">
    <location>
        <begin position="624"/>
        <end position="689"/>
    </location>
</feature>
<feature type="repeat" description="PPR" evidence="7">
    <location>
        <begin position="106"/>
        <end position="140"/>
    </location>
</feature>
<dbReference type="Pfam" id="PF01535">
    <property type="entry name" value="PPR"/>
    <property type="match status" value="3"/>
</dbReference>
<protein>
    <recommendedName>
        <fullName evidence="8">DYW domain-containing protein</fullName>
    </recommendedName>
</protein>
<dbReference type="PANTHER" id="PTHR47926">
    <property type="entry name" value="PENTATRICOPEPTIDE REPEAT-CONTAINING PROTEIN"/>
    <property type="match status" value="1"/>
</dbReference>
<evidence type="ECO:0000256" key="7">
    <source>
        <dbReference type="PROSITE-ProRule" id="PRU00708"/>
    </source>
</evidence>
<dbReference type="Pfam" id="PF13041">
    <property type="entry name" value="PPR_2"/>
    <property type="match status" value="4"/>
</dbReference>